<dbReference type="AlphaFoldDB" id="A0A317JQ88"/>
<organism evidence="1 2">
    <name type="scientific">Candidatus Cerribacteria bacterium 'Amazon FNV 2010 28 9'</name>
    <dbReference type="NCBI Taxonomy" id="2081795"/>
    <lineage>
        <taxon>Bacteria</taxon>
        <taxon>Candidatus Cerribacteria</taxon>
    </lineage>
</organism>
<protein>
    <submittedName>
        <fullName evidence="1">Uncharacterized protein</fullName>
    </submittedName>
</protein>
<dbReference type="EMBL" id="PSRQ01000031">
    <property type="protein sequence ID" value="PWU23528.1"/>
    <property type="molecule type" value="Genomic_DNA"/>
</dbReference>
<comment type="caution">
    <text evidence="1">The sequence shown here is derived from an EMBL/GenBank/DDBJ whole genome shotgun (WGS) entry which is preliminary data.</text>
</comment>
<accession>A0A317JQ88</accession>
<sequence length="172" mass="20334">MNFPERNAHEFKKNQLYLARSLQHIEQHIVVVDLGEYIQPFDDPEVERCAQIIRSYLEGPTITDSCGPDHQMRRIMSKRIRDNAPSEVTKWYETNRLRVNQWYGLQFLPQLFPNLFETIQPLHSLFQRLMQELQRYPEKDSNETGTLALEIASHVSMILHQLLTVLEKVDTQ</sequence>
<proteinExistence type="predicted"/>
<gene>
    <name evidence="1" type="ORF">C5B42_02655</name>
</gene>
<dbReference type="Proteomes" id="UP000246104">
    <property type="component" value="Unassembled WGS sequence"/>
</dbReference>
<evidence type="ECO:0000313" key="1">
    <source>
        <dbReference type="EMBL" id="PWU23528.1"/>
    </source>
</evidence>
<name>A0A317JQ88_9BACT</name>
<reference evidence="1 2" key="1">
    <citation type="submission" date="2018-02" db="EMBL/GenBank/DDBJ databases">
        <title>Genomic Reconstructions from Amazon Rainforest and Pasture Soil Reveal Novel Insights into the Physiology of Candidate Phyla in Tropical Sites.</title>
        <authorList>
            <person name="Kroeger M.E."/>
            <person name="Delmont T."/>
            <person name="Eren A.M."/>
            <person name="Guo J."/>
            <person name="Meyer K.M."/>
            <person name="Khan K."/>
            <person name="Rodrigues J.L.M."/>
            <person name="Bohannan B.J.M."/>
            <person name="Tringe S."/>
            <person name="Borges C.D."/>
            <person name="Tiedje J."/>
            <person name="Tsai S.M."/>
            <person name="Nusslein K."/>
        </authorList>
    </citation>
    <scope>NUCLEOTIDE SEQUENCE [LARGE SCALE GENOMIC DNA]</scope>
    <source>
        <strain evidence="1">Amazon FNV 2010 28 9</strain>
    </source>
</reference>
<evidence type="ECO:0000313" key="2">
    <source>
        <dbReference type="Proteomes" id="UP000246104"/>
    </source>
</evidence>